<dbReference type="InterPro" id="IPR043128">
    <property type="entry name" value="Rev_trsase/Diguanyl_cyclase"/>
</dbReference>
<dbReference type="Gene3D" id="3.10.10.10">
    <property type="entry name" value="HIV Type 1 Reverse Transcriptase, subunit A, domain 1"/>
    <property type="match status" value="1"/>
</dbReference>
<evidence type="ECO:0000313" key="3">
    <source>
        <dbReference type="Proteomes" id="UP001140091"/>
    </source>
</evidence>
<dbReference type="PANTHER" id="PTHR33064">
    <property type="entry name" value="POL PROTEIN"/>
    <property type="match status" value="1"/>
</dbReference>
<feature type="domain" description="Reverse transcriptase" evidence="1">
    <location>
        <begin position="1"/>
        <end position="115"/>
    </location>
</feature>
<dbReference type="InterPro" id="IPR043502">
    <property type="entry name" value="DNA/RNA_pol_sf"/>
</dbReference>
<dbReference type="EMBL" id="JANBPK010001161">
    <property type="protein sequence ID" value="KAJ2925531.1"/>
    <property type="molecule type" value="Genomic_DNA"/>
</dbReference>
<dbReference type="InterPro" id="IPR051320">
    <property type="entry name" value="Viral_Replic_Matur_Polypro"/>
</dbReference>
<protein>
    <recommendedName>
        <fullName evidence="1">Reverse transcriptase domain-containing protein</fullName>
    </recommendedName>
</protein>
<dbReference type="PANTHER" id="PTHR33064:SF37">
    <property type="entry name" value="RIBONUCLEASE H"/>
    <property type="match status" value="1"/>
</dbReference>
<evidence type="ECO:0000313" key="2">
    <source>
        <dbReference type="EMBL" id="KAJ2925531.1"/>
    </source>
</evidence>
<name>A0A9W8IZ40_9AGAR</name>
<proteinExistence type="predicted"/>
<evidence type="ECO:0000259" key="1">
    <source>
        <dbReference type="Pfam" id="PF00078"/>
    </source>
</evidence>
<keyword evidence="3" id="KW-1185">Reference proteome</keyword>
<dbReference type="Pfam" id="PF00078">
    <property type="entry name" value="RVT_1"/>
    <property type="match status" value="1"/>
</dbReference>
<dbReference type="CDD" id="cd01647">
    <property type="entry name" value="RT_LTR"/>
    <property type="match status" value="1"/>
</dbReference>
<sequence>MDVQWGYNNVQIKEGDEWKAAFVTNRGLFEPTVMFFGLCNSPATFQSMMDSIFKEEICKGLVVVYINNILIFADTLEQLRSLTLHVLQKLRSNDLFLKPEKCTFETQKIDFLGMIVKPGKLMMDPTKLKGIRDWPVPTNVKQVRSFLGFGNFYRKFIYHYSDLAGPLNDLLKKTNPLNGLRPLKKPLIPSNFASLKNQFSGCPISQDPSLLKLTPLNMQQGQC</sequence>
<dbReference type="OrthoDB" id="3250101at2759"/>
<dbReference type="Gene3D" id="3.30.70.270">
    <property type="match status" value="2"/>
</dbReference>
<organism evidence="2 3">
    <name type="scientific">Candolleomyces eurysporus</name>
    <dbReference type="NCBI Taxonomy" id="2828524"/>
    <lineage>
        <taxon>Eukaryota</taxon>
        <taxon>Fungi</taxon>
        <taxon>Dikarya</taxon>
        <taxon>Basidiomycota</taxon>
        <taxon>Agaricomycotina</taxon>
        <taxon>Agaricomycetes</taxon>
        <taxon>Agaricomycetidae</taxon>
        <taxon>Agaricales</taxon>
        <taxon>Agaricineae</taxon>
        <taxon>Psathyrellaceae</taxon>
        <taxon>Candolleomyces</taxon>
    </lineage>
</organism>
<feature type="non-terminal residue" evidence="2">
    <location>
        <position position="223"/>
    </location>
</feature>
<dbReference type="InterPro" id="IPR000477">
    <property type="entry name" value="RT_dom"/>
</dbReference>
<dbReference type="Proteomes" id="UP001140091">
    <property type="component" value="Unassembled WGS sequence"/>
</dbReference>
<reference evidence="2" key="1">
    <citation type="submission" date="2022-06" db="EMBL/GenBank/DDBJ databases">
        <title>Genome Sequence of Candolleomyces eurysporus.</title>
        <authorList>
            <person name="Buettner E."/>
        </authorList>
    </citation>
    <scope>NUCLEOTIDE SEQUENCE</scope>
    <source>
        <strain evidence="2">VTCC 930004</strain>
    </source>
</reference>
<dbReference type="AlphaFoldDB" id="A0A9W8IZ40"/>
<gene>
    <name evidence="2" type="ORF">H1R20_g11563</name>
</gene>
<dbReference type="SUPFAM" id="SSF56672">
    <property type="entry name" value="DNA/RNA polymerases"/>
    <property type="match status" value="1"/>
</dbReference>
<accession>A0A9W8IZ40</accession>
<comment type="caution">
    <text evidence="2">The sequence shown here is derived from an EMBL/GenBank/DDBJ whole genome shotgun (WGS) entry which is preliminary data.</text>
</comment>